<sequence>MHFTTILYALLPVLATAATPVSNEPCFDTQRNSCPVSSDGQKRCVFVGGDSICVTSCQSCATQCKAEKQPNGFCSDGANPCICTDLA</sequence>
<organism evidence="2 3">
    <name type="scientific">Colletotrichum zoysiae</name>
    <dbReference type="NCBI Taxonomy" id="1216348"/>
    <lineage>
        <taxon>Eukaryota</taxon>
        <taxon>Fungi</taxon>
        <taxon>Dikarya</taxon>
        <taxon>Ascomycota</taxon>
        <taxon>Pezizomycotina</taxon>
        <taxon>Sordariomycetes</taxon>
        <taxon>Hypocreomycetidae</taxon>
        <taxon>Glomerellales</taxon>
        <taxon>Glomerellaceae</taxon>
        <taxon>Colletotrichum</taxon>
        <taxon>Colletotrichum graminicola species complex</taxon>
    </lineage>
</organism>
<dbReference type="AlphaFoldDB" id="A0AAD9HA71"/>
<name>A0AAD9HA71_9PEZI</name>
<evidence type="ECO:0000256" key="1">
    <source>
        <dbReference type="SAM" id="SignalP"/>
    </source>
</evidence>
<keyword evidence="1" id="KW-0732">Signal</keyword>
<reference evidence="2" key="1">
    <citation type="submission" date="2021-06" db="EMBL/GenBank/DDBJ databases">
        <title>Comparative genomics, transcriptomics and evolutionary studies reveal genomic signatures of adaptation to plant cell wall in hemibiotrophic fungi.</title>
        <authorList>
            <consortium name="DOE Joint Genome Institute"/>
            <person name="Baroncelli R."/>
            <person name="Diaz J.F."/>
            <person name="Benocci T."/>
            <person name="Peng M."/>
            <person name="Battaglia E."/>
            <person name="Haridas S."/>
            <person name="Andreopoulos W."/>
            <person name="Labutti K."/>
            <person name="Pangilinan J."/>
            <person name="Floch G.L."/>
            <person name="Makela M.R."/>
            <person name="Henrissat B."/>
            <person name="Grigoriev I.V."/>
            <person name="Crouch J.A."/>
            <person name="De Vries R.P."/>
            <person name="Sukno S.A."/>
            <person name="Thon M.R."/>
        </authorList>
    </citation>
    <scope>NUCLEOTIDE SEQUENCE</scope>
    <source>
        <strain evidence="2">MAFF235873</strain>
    </source>
</reference>
<proteinExistence type="predicted"/>
<protein>
    <submittedName>
        <fullName evidence="2">Uncharacterized protein</fullName>
    </submittedName>
</protein>
<evidence type="ECO:0000313" key="2">
    <source>
        <dbReference type="EMBL" id="KAK2025105.1"/>
    </source>
</evidence>
<feature type="signal peptide" evidence="1">
    <location>
        <begin position="1"/>
        <end position="17"/>
    </location>
</feature>
<accession>A0AAD9HA71</accession>
<evidence type="ECO:0000313" key="3">
    <source>
        <dbReference type="Proteomes" id="UP001232148"/>
    </source>
</evidence>
<gene>
    <name evidence="2" type="ORF">LX32DRAFT_643019</name>
</gene>
<keyword evidence="3" id="KW-1185">Reference proteome</keyword>
<comment type="caution">
    <text evidence="2">The sequence shown here is derived from an EMBL/GenBank/DDBJ whole genome shotgun (WGS) entry which is preliminary data.</text>
</comment>
<feature type="chain" id="PRO_5042151516" evidence="1">
    <location>
        <begin position="18"/>
        <end position="87"/>
    </location>
</feature>
<dbReference type="Proteomes" id="UP001232148">
    <property type="component" value="Unassembled WGS sequence"/>
</dbReference>
<dbReference type="EMBL" id="MU842945">
    <property type="protein sequence ID" value="KAK2025105.1"/>
    <property type="molecule type" value="Genomic_DNA"/>
</dbReference>